<dbReference type="PANTHER" id="PTHR10127:SF814">
    <property type="entry name" value="MEPRIN A SUBUNIT BETA"/>
    <property type="match status" value="1"/>
</dbReference>
<feature type="binding site" evidence="1">
    <location>
        <position position="167"/>
    </location>
    <ligand>
        <name>Zn(2+)</name>
        <dbReference type="ChEBI" id="CHEBI:29105"/>
        <note>catalytic</note>
    </ligand>
</feature>
<dbReference type="Proteomes" id="UP000037069">
    <property type="component" value="Unassembled WGS sequence"/>
</dbReference>
<reference evidence="4 5" key="1">
    <citation type="journal article" date="2015" name="Nat. Commun.">
        <title>Lucilia cuprina genome unlocks parasitic fly biology to underpin future interventions.</title>
        <authorList>
            <person name="Anstead C.A."/>
            <person name="Korhonen P.K."/>
            <person name="Young N.D."/>
            <person name="Hall R.S."/>
            <person name="Jex A.R."/>
            <person name="Murali S.C."/>
            <person name="Hughes D.S."/>
            <person name="Lee S.F."/>
            <person name="Perry T."/>
            <person name="Stroehlein A.J."/>
            <person name="Ansell B.R."/>
            <person name="Breugelmans B."/>
            <person name="Hofmann A."/>
            <person name="Qu J."/>
            <person name="Dugan S."/>
            <person name="Lee S.L."/>
            <person name="Chao H."/>
            <person name="Dinh H."/>
            <person name="Han Y."/>
            <person name="Doddapaneni H.V."/>
            <person name="Worley K.C."/>
            <person name="Muzny D.M."/>
            <person name="Ioannidis P."/>
            <person name="Waterhouse R.M."/>
            <person name="Zdobnov E.M."/>
            <person name="James P.J."/>
            <person name="Bagnall N.H."/>
            <person name="Kotze A.C."/>
            <person name="Gibbs R.A."/>
            <person name="Richards S."/>
            <person name="Batterham P."/>
            <person name="Gasser R.B."/>
        </authorList>
    </citation>
    <scope>NUCLEOTIDE SEQUENCE [LARGE SCALE GENOMIC DNA]</scope>
    <source>
        <strain evidence="4 5">LS</strain>
        <tissue evidence="4">Full body</tissue>
    </source>
</reference>
<sequence length="268" mass="30412">MLQLHSVYIIFAVLLLISLFEINALPLIKNNIDPEISSGQFEGDMLLTPEQLNYLTNSSPKIQGRNGLVSPTYRWPNNIVYYKIVGNFDAAHRQAILEGIATIEARTCIRFHEADDSQPHYVAITSDSGGCYTAVGYLAKVQQMNLEVYPLNEGCFRTGTILHEFMHALGFYHQQSDPQRDDYIEILYENVIPGKEFNFEKYQSTFVTDFDMGYDYESCLHYSSTAFSVNGKATIRTLDSKAEIGQRIGLSDKDISKINIMYKCPILI</sequence>
<dbReference type="EMBL" id="JRES01001454">
    <property type="protein sequence ID" value="KNC22801.1"/>
    <property type="molecule type" value="Genomic_DNA"/>
</dbReference>
<evidence type="ECO:0000256" key="1">
    <source>
        <dbReference type="PROSITE-ProRule" id="PRU01211"/>
    </source>
</evidence>
<dbReference type="EC" id="3.4.24.-" evidence="2"/>
<comment type="cofactor">
    <cofactor evidence="1 2">
        <name>Zn(2+)</name>
        <dbReference type="ChEBI" id="CHEBI:29105"/>
    </cofactor>
    <text evidence="1 2">Binds 1 zinc ion per subunit.</text>
</comment>
<dbReference type="GO" id="GO:0006508">
    <property type="term" value="P:proteolysis"/>
    <property type="evidence" value="ECO:0007669"/>
    <property type="project" value="UniProtKB-KW"/>
</dbReference>
<keyword evidence="5" id="KW-1185">Reference proteome</keyword>
<keyword evidence="1 2" id="KW-0482">Metalloprotease</keyword>
<proteinExistence type="predicted"/>
<dbReference type="AlphaFoldDB" id="A0A0L0BS02"/>
<dbReference type="FunFam" id="3.40.390.10:FF:000037">
    <property type="entry name" value="Metalloendopeptidase"/>
    <property type="match status" value="1"/>
</dbReference>
<comment type="caution">
    <text evidence="4">The sequence shown here is derived from an EMBL/GenBank/DDBJ whole genome shotgun (WGS) entry which is preliminary data.</text>
</comment>
<keyword evidence="1 2" id="KW-0479">Metal-binding</keyword>
<dbReference type="OrthoDB" id="291007at2759"/>
<feature type="chain" id="PRO_5005394071" description="Metalloendopeptidase" evidence="2">
    <location>
        <begin position="25"/>
        <end position="268"/>
    </location>
</feature>
<dbReference type="InterPro" id="IPR024079">
    <property type="entry name" value="MetalloPept_cat_dom_sf"/>
</dbReference>
<dbReference type="PANTHER" id="PTHR10127">
    <property type="entry name" value="DISCOIDIN, CUB, EGF, LAMININ , AND ZINC METALLOPROTEASE DOMAIN CONTAINING"/>
    <property type="match status" value="1"/>
</dbReference>
<accession>A0A0L0BS02</accession>
<keyword evidence="2" id="KW-0732">Signal</keyword>
<dbReference type="GO" id="GO:0008270">
    <property type="term" value="F:zinc ion binding"/>
    <property type="evidence" value="ECO:0007669"/>
    <property type="project" value="UniProtKB-UniRule"/>
</dbReference>
<dbReference type="InterPro" id="IPR034035">
    <property type="entry name" value="Astacin-like_dom"/>
</dbReference>
<protein>
    <recommendedName>
        <fullName evidence="2">Metalloendopeptidase</fullName>
        <ecNumber evidence="2">3.4.24.-</ecNumber>
    </recommendedName>
</protein>
<dbReference type="InterPro" id="IPR001506">
    <property type="entry name" value="Peptidase_M12A"/>
</dbReference>
<organism evidence="4 5">
    <name type="scientific">Lucilia cuprina</name>
    <name type="common">Green bottle fly</name>
    <name type="synonym">Australian sheep blowfly</name>
    <dbReference type="NCBI Taxonomy" id="7375"/>
    <lineage>
        <taxon>Eukaryota</taxon>
        <taxon>Metazoa</taxon>
        <taxon>Ecdysozoa</taxon>
        <taxon>Arthropoda</taxon>
        <taxon>Hexapoda</taxon>
        <taxon>Insecta</taxon>
        <taxon>Pterygota</taxon>
        <taxon>Neoptera</taxon>
        <taxon>Endopterygota</taxon>
        <taxon>Diptera</taxon>
        <taxon>Brachycera</taxon>
        <taxon>Muscomorpha</taxon>
        <taxon>Oestroidea</taxon>
        <taxon>Calliphoridae</taxon>
        <taxon>Luciliinae</taxon>
        <taxon>Lucilia</taxon>
    </lineage>
</organism>
<feature type="binding site" evidence="1">
    <location>
        <position position="173"/>
    </location>
    <ligand>
        <name>Zn(2+)</name>
        <dbReference type="ChEBI" id="CHEBI:29105"/>
        <note>catalytic</note>
    </ligand>
</feature>
<dbReference type="Gene3D" id="3.40.390.10">
    <property type="entry name" value="Collagenase (Catalytic Domain)"/>
    <property type="match status" value="1"/>
</dbReference>
<dbReference type="OMA" id="NSCLHYR"/>
<dbReference type="GO" id="GO:0004222">
    <property type="term" value="F:metalloendopeptidase activity"/>
    <property type="evidence" value="ECO:0007669"/>
    <property type="project" value="UniProtKB-UniRule"/>
</dbReference>
<feature type="domain" description="Peptidase M12A" evidence="3">
    <location>
        <begin position="66"/>
        <end position="265"/>
    </location>
</feature>
<keyword evidence="1 2" id="KW-0378">Hydrolase</keyword>
<dbReference type="CDD" id="cd04280">
    <property type="entry name" value="ZnMc_astacin_like"/>
    <property type="match status" value="1"/>
</dbReference>
<dbReference type="SMART" id="SM00235">
    <property type="entry name" value="ZnMc"/>
    <property type="match status" value="1"/>
</dbReference>
<feature type="active site" evidence="1">
    <location>
        <position position="164"/>
    </location>
</feature>
<evidence type="ECO:0000259" key="3">
    <source>
        <dbReference type="PROSITE" id="PS51864"/>
    </source>
</evidence>
<name>A0A0L0BS02_LUCCU</name>
<dbReference type="PROSITE" id="PS51864">
    <property type="entry name" value="ASTACIN"/>
    <property type="match status" value="1"/>
</dbReference>
<comment type="caution">
    <text evidence="1">Lacks conserved residue(s) required for the propagation of feature annotation.</text>
</comment>
<dbReference type="InterPro" id="IPR006026">
    <property type="entry name" value="Peptidase_Metallo"/>
</dbReference>
<dbReference type="SUPFAM" id="SSF55486">
    <property type="entry name" value="Metalloproteases ('zincins'), catalytic domain"/>
    <property type="match status" value="1"/>
</dbReference>
<evidence type="ECO:0000313" key="5">
    <source>
        <dbReference type="Proteomes" id="UP000037069"/>
    </source>
</evidence>
<feature type="signal peptide" evidence="2">
    <location>
        <begin position="1"/>
        <end position="24"/>
    </location>
</feature>
<evidence type="ECO:0000256" key="2">
    <source>
        <dbReference type="RuleBase" id="RU361183"/>
    </source>
</evidence>
<feature type="binding site" evidence="1">
    <location>
        <position position="163"/>
    </location>
    <ligand>
        <name>Zn(2+)</name>
        <dbReference type="ChEBI" id="CHEBI:29105"/>
        <note>catalytic</note>
    </ligand>
</feature>
<gene>
    <name evidence="4" type="ORF">FF38_08046</name>
</gene>
<dbReference type="Pfam" id="PF01400">
    <property type="entry name" value="Astacin"/>
    <property type="match status" value="1"/>
</dbReference>
<keyword evidence="1 2" id="KW-0645">Protease</keyword>
<dbReference type="PRINTS" id="PR00480">
    <property type="entry name" value="ASTACIN"/>
</dbReference>
<keyword evidence="1 2" id="KW-0862">Zinc</keyword>
<evidence type="ECO:0000313" key="4">
    <source>
        <dbReference type="EMBL" id="KNC22801.1"/>
    </source>
</evidence>